<keyword evidence="3" id="KW-0813">Transport</keyword>
<evidence type="ECO:0000256" key="5">
    <source>
        <dbReference type="ARBA" id="ARBA00022989"/>
    </source>
</evidence>
<dbReference type="SUPFAM" id="SSF103473">
    <property type="entry name" value="MFS general substrate transporter"/>
    <property type="match status" value="1"/>
</dbReference>
<comment type="subcellular location">
    <subcellularLocation>
        <location evidence="1">Endomembrane system</location>
        <topology evidence="1">Multi-pass membrane protein</topology>
    </subcellularLocation>
</comment>
<comment type="similarity">
    <text evidence="2">Belongs to the major facilitator superfamily.</text>
</comment>
<name>A0A645E4F6_9ZZZZ</name>
<feature type="transmembrane region" description="Helical" evidence="7">
    <location>
        <begin position="85"/>
        <end position="104"/>
    </location>
</feature>
<dbReference type="GO" id="GO:0016020">
    <property type="term" value="C:membrane"/>
    <property type="evidence" value="ECO:0007669"/>
    <property type="project" value="TreeGrafter"/>
</dbReference>
<dbReference type="InterPro" id="IPR036259">
    <property type="entry name" value="MFS_trans_sf"/>
</dbReference>
<dbReference type="PANTHER" id="PTHR23514">
    <property type="entry name" value="BYPASS OF STOP CODON PROTEIN 6"/>
    <property type="match status" value="1"/>
</dbReference>
<proteinExistence type="inferred from homology"/>
<dbReference type="EMBL" id="VSSQ01042776">
    <property type="protein sequence ID" value="MPM96395.1"/>
    <property type="molecule type" value="Genomic_DNA"/>
</dbReference>
<evidence type="ECO:0000256" key="7">
    <source>
        <dbReference type="SAM" id="Phobius"/>
    </source>
</evidence>
<accession>A0A645E4F6</accession>
<evidence type="ECO:0000313" key="8">
    <source>
        <dbReference type="EMBL" id="MPM96395.1"/>
    </source>
</evidence>
<keyword evidence="6 7" id="KW-0472">Membrane</keyword>
<dbReference type="InterPro" id="IPR051788">
    <property type="entry name" value="MFS_Transporter"/>
</dbReference>
<keyword evidence="5 7" id="KW-1133">Transmembrane helix</keyword>
<feature type="transmembrane region" description="Helical" evidence="7">
    <location>
        <begin position="110"/>
        <end position="126"/>
    </location>
</feature>
<organism evidence="8">
    <name type="scientific">bioreactor metagenome</name>
    <dbReference type="NCBI Taxonomy" id="1076179"/>
    <lineage>
        <taxon>unclassified sequences</taxon>
        <taxon>metagenomes</taxon>
        <taxon>ecological metagenomes</taxon>
    </lineage>
</organism>
<evidence type="ECO:0000256" key="1">
    <source>
        <dbReference type="ARBA" id="ARBA00004127"/>
    </source>
</evidence>
<protein>
    <recommendedName>
        <fullName evidence="9">Major facilitator superfamily (MFS) profile domain-containing protein</fullName>
    </recommendedName>
</protein>
<evidence type="ECO:0008006" key="9">
    <source>
        <dbReference type="Google" id="ProtNLM"/>
    </source>
</evidence>
<evidence type="ECO:0000256" key="2">
    <source>
        <dbReference type="ARBA" id="ARBA00008335"/>
    </source>
</evidence>
<evidence type="ECO:0000256" key="4">
    <source>
        <dbReference type="ARBA" id="ARBA00022692"/>
    </source>
</evidence>
<evidence type="ECO:0000256" key="3">
    <source>
        <dbReference type="ARBA" id="ARBA00022448"/>
    </source>
</evidence>
<feature type="transmembrane region" description="Helical" evidence="7">
    <location>
        <begin position="195"/>
        <end position="218"/>
    </location>
</feature>
<feature type="transmembrane region" description="Helical" evidence="7">
    <location>
        <begin position="168"/>
        <end position="188"/>
    </location>
</feature>
<sequence length="223" mass="24032">MAGVLFLLVISQLVVYARMPLPPESGAKSIRSVDRSFLKVKQYWLSASILFFYISCEYAIVGWLVTYFQDIGALSASHSQMMNSLLWLVIFAGRMTGATIIGKISRSKVLLADGAGFFLFFLLVFFSRSPLPITIGIIGVGFFMATIYPTAFAFGSDYIKGNDLGSCAMIFTGSVGGIITPALVGFVAEQSGIRAGMGVVVVLTFLLVLSIIFSVLSIKKANS</sequence>
<reference evidence="8" key="1">
    <citation type="submission" date="2019-08" db="EMBL/GenBank/DDBJ databases">
        <authorList>
            <person name="Kucharzyk K."/>
            <person name="Murdoch R.W."/>
            <person name="Higgins S."/>
            <person name="Loffler F."/>
        </authorList>
    </citation>
    <scope>NUCLEOTIDE SEQUENCE</scope>
</reference>
<dbReference type="GO" id="GO:0012505">
    <property type="term" value="C:endomembrane system"/>
    <property type="evidence" value="ECO:0007669"/>
    <property type="project" value="UniProtKB-SubCell"/>
</dbReference>
<dbReference type="AlphaFoldDB" id="A0A645E4F6"/>
<feature type="transmembrane region" description="Helical" evidence="7">
    <location>
        <begin position="43"/>
        <end position="65"/>
    </location>
</feature>
<keyword evidence="4 7" id="KW-0812">Transmembrane</keyword>
<dbReference type="PANTHER" id="PTHR23514:SF3">
    <property type="entry name" value="BYPASS OF STOP CODON PROTEIN 6"/>
    <property type="match status" value="1"/>
</dbReference>
<feature type="transmembrane region" description="Helical" evidence="7">
    <location>
        <begin position="133"/>
        <end position="156"/>
    </location>
</feature>
<evidence type="ECO:0000256" key="6">
    <source>
        <dbReference type="ARBA" id="ARBA00023136"/>
    </source>
</evidence>
<dbReference type="Gene3D" id="1.20.1250.20">
    <property type="entry name" value="MFS general substrate transporter like domains"/>
    <property type="match status" value="1"/>
</dbReference>
<comment type="caution">
    <text evidence="8">The sequence shown here is derived from an EMBL/GenBank/DDBJ whole genome shotgun (WGS) entry which is preliminary data.</text>
</comment>
<gene>
    <name evidence="8" type="ORF">SDC9_143558</name>
</gene>